<gene>
    <name evidence="2" type="ORF">EC957_003671</name>
</gene>
<protein>
    <submittedName>
        <fullName evidence="2">Uncharacterized protein</fullName>
    </submittedName>
</protein>
<feature type="compositionally biased region" description="Polar residues" evidence="1">
    <location>
        <begin position="524"/>
        <end position="539"/>
    </location>
</feature>
<evidence type="ECO:0000256" key="1">
    <source>
        <dbReference type="SAM" id="MobiDB-lite"/>
    </source>
</evidence>
<feature type="compositionally biased region" description="Low complexity" evidence="1">
    <location>
        <begin position="624"/>
        <end position="641"/>
    </location>
</feature>
<name>A0A9P6F2U0_9FUNG</name>
<feature type="compositionally biased region" description="Low complexity" evidence="1">
    <location>
        <begin position="344"/>
        <end position="371"/>
    </location>
</feature>
<comment type="caution">
    <text evidence="2">The sequence shown here is derived from an EMBL/GenBank/DDBJ whole genome shotgun (WGS) entry which is preliminary data.</text>
</comment>
<feature type="compositionally biased region" description="Polar residues" evidence="1">
    <location>
        <begin position="80"/>
        <end position="89"/>
    </location>
</feature>
<keyword evidence="3" id="KW-1185">Reference proteome</keyword>
<feature type="region of interest" description="Disordered" evidence="1">
    <location>
        <begin position="1"/>
        <end position="156"/>
    </location>
</feature>
<feature type="compositionally biased region" description="Low complexity" evidence="1">
    <location>
        <begin position="217"/>
        <end position="234"/>
    </location>
</feature>
<accession>A0A9P6F2U0</accession>
<feature type="compositionally biased region" description="Polar residues" evidence="1">
    <location>
        <begin position="261"/>
        <end position="276"/>
    </location>
</feature>
<feature type="region of interest" description="Disordered" evidence="1">
    <location>
        <begin position="624"/>
        <end position="659"/>
    </location>
</feature>
<feature type="compositionally biased region" description="Low complexity" evidence="1">
    <location>
        <begin position="313"/>
        <end position="324"/>
    </location>
</feature>
<proteinExistence type="predicted"/>
<organism evidence="2 3">
    <name type="scientific">Mortierella hygrophila</name>
    <dbReference type="NCBI Taxonomy" id="979708"/>
    <lineage>
        <taxon>Eukaryota</taxon>
        <taxon>Fungi</taxon>
        <taxon>Fungi incertae sedis</taxon>
        <taxon>Mucoromycota</taxon>
        <taxon>Mortierellomycotina</taxon>
        <taxon>Mortierellomycetes</taxon>
        <taxon>Mortierellales</taxon>
        <taxon>Mortierellaceae</taxon>
        <taxon>Mortierella</taxon>
    </lineage>
</organism>
<evidence type="ECO:0000313" key="3">
    <source>
        <dbReference type="Proteomes" id="UP000723463"/>
    </source>
</evidence>
<dbReference type="EMBL" id="JAAAXW010000185">
    <property type="protein sequence ID" value="KAF9540865.1"/>
    <property type="molecule type" value="Genomic_DNA"/>
</dbReference>
<feature type="compositionally biased region" description="Polar residues" evidence="1">
    <location>
        <begin position="567"/>
        <end position="587"/>
    </location>
</feature>
<evidence type="ECO:0000313" key="2">
    <source>
        <dbReference type="EMBL" id="KAF9540865.1"/>
    </source>
</evidence>
<dbReference type="Proteomes" id="UP000723463">
    <property type="component" value="Unassembled WGS sequence"/>
</dbReference>
<feature type="compositionally biased region" description="Polar residues" evidence="1">
    <location>
        <begin position="1"/>
        <end position="11"/>
    </location>
</feature>
<reference evidence="2" key="1">
    <citation type="journal article" date="2020" name="Fungal Divers.">
        <title>Resolving the Mortierellaceae phylogeny through synthesis of multi-gene phylogenetics and phylogenomics.</title>
        <authorList>
            <person name="Vandepol N."/>
            <person name="Liber J."/>
            <person name="Desiro A."/>
            <person name="Na H."/>
            <person name="Kennedy M."/>
            <person name="Barry K."/>
            <person name="Grigoriev I.V."/>
            <person name="Miller A.N."/>
            <person name="O'Donnell K."/>
            <person name="Stajich J.E."/>
            <person name="Bonito G."/>
        </authorList>
    </citation>
    <scope>NUCLEOTIDE SEQUENCE</scope>
    <source>
        <strain evidence="2">NRRL 2591</strain>
    </source>
</reference>
<feature type="region of interest" description="Disordered" evidence="1">
    <location>
        <begin position="470"/>
        <end position="539"/>
    </location>
</feature>
<feature type="region of interest" description="Disordered" evidence="1">
    <location>
        <begin position="217"/>
        <end position="390"/>
    </location>
</feature>
<feature type="compositionally biased region" description="Low complexity" evidence="1">
    <location>
        <begin position="60"/>
        <end position="77"/>
    </location>
</feature>
<dbReference type="AlphaFoldDB" id="A0A9P6F2U0"/>
<feature type="region of interest" description="Disordered" evidence="1">
    <location>
        <begin position="557"/>
        <end position="588"/>
    </location>
</feature>
<sequence length="774" mass="84547">MLHHSSQQQQRAYPLPPKLNRPASVLLEPSTANHAQDKITRPRSQSQAVYSTYIPPPNISLSGSGNSSGNGTTNSGLEPGSSNDLQPRLQNWRPPTHKSKLSKQYTPTEDSEEESTGENATAGRRSKYMSGAALELNTGPRKEETRVRTQSNASQTSVLDNADTVSLSSLRSTTKKLSLGKRISSFFRVSTTINGKPSNSLPVSSLTQSLSNAAAAAAAEDSTTSRSSTPSLTPIDELTPPDRAHSVYIHQRSHSTPDHVGSTSYGQLGPQNSTIEGSRLRTARDSGFEEASGGGHRRHSSSVVKGPPAHRTSSPQLQSYQPSLENQRRSSHHHKNEGLSIDSQQQHQHQQIQRPTAHLQLSTSSPQLPSQVDNELHLPTPQRHNNRHSFMGTDITSYPSSIASTHKRGTPQTGYASSSSSDTLISKVDREKASVCFQAPSAKKETFIRDAHLDPALSSLVQQHRKDFKINQRLGGTPQLTTQRHSPQLPGHSPRQRGSIYLLDDPHQVLPPPMLTPGSRRDSNGSQHYVNPSSSPGLYAVDTQTKRLSTGSQYLQQQHPDYPYTGTYGSSGSATPKLSGSQGNLSLQHPAGLHFDQALQSSPLAGPQKTSSPKRLSTVGYFAPHQHQQQQQQQQQQLFQPQPQPTLSQISPFPSPSLGAIPTTGLLPEMTMLQPTLQQQQQLEQLQQIRIQQQHVLLHQQQHLHQQAQQAQQTRTAVAFNATAALQQQQLQLQMQQLQLQQQQQVGLGLDMMPSRTLGAATSPGAASPRTGYR</sequence>
<feature type="compositionally biased region" description="Basic and acidic residues" evidence="1">
    <location>
        <begin position="278"/>
        <end position="287"/>
    </location>
</feature>